<feature type="domain" description="RecQ mediated genome instability protein 1 OB-fold" evidence="4">
    <location>
        <begin position="71"/>
        <end position="212"/>
    </location>
</feature>
<evidence type="ECO:0000256" key="3">
    <source>
        <dbReference type="SAM" id="MobiDB-lite"/>
    </source>
</evidence>
<dbReference type="EMBL" id="KN880490">
    <property type="protein sequence ID" value="KIY69089.1"/>
    <property type="molecule type" value="Genomic_DNA"/>
</dbReference>
<dbReference type="AlphaFoldDB" id="A0A0D7BG65"/>
<dbReference type="GO" id="GO:0031422">
    <property type="term" value="C:RecQ family helicase-topoisomerase III complex"/>
    <property type="evidence" value="ECO:0007669"/>
    <property type="project" value="TreeGrafter"/>
</dbReference>
<dbReference type="InterPro" id="IPR042470">
    <property type="entry name" value="RMI1_N_C_sf"/>
</dbReference>
<sequence>MSVPAAITQYLSTNYPRPRVDPEWLQACYDWIIDEKNLHPTTDMGKIIKEVEEQLLSSSLSDSMMHGTGLPINIPDTKIKESRISGSAVLVEIVSITDIGASAFSLNKVRLAREERLAAGESEEGEGDVEVDGEGPVPNYPRSMLSFEISDGAVTLKAMEYRSLPQMKLGVTPLGYKLLLKDCRVRRGIALLEPACVAFKEHMTEDLETNQRLNFQRGLHLRLGIPEPDVDMTIQAPPPPPPEPRSPLRAISPPVDPLGGLEDHLDDLDEPRRRRIPADTQATLISPSTRSSFFTGPTQVDGQLRGSLPLAHNRRIPLPAEPDDEEDNPVVRGAPSDFSDDMFDNQDDDFWNAVDTAATGGPNPTPPPARSNGPPADDTSMDVIEISDDEDKENVPAPQRHVKRRIEHEQELDDDIIELSD</sequence>
<evidence type="ECO:0000259" key="4">
    <source>
        <dbReference type="Pfam" id="PF08585"/>
    </source>
</evidence>
<feature type="compositionally biased region" description="Pro residues" evidence="3">
    <location>
        <begin position="236"/>
        <end position="245"/>
    </location>
</feature>
<dbReference type="Pfam" id="PF08585">
    <property type="entry name" value="RMI1_N_C"/>
    <property type="match status" value="1"/>
</dbReference>
<feature type="compositionally biased region" description="Acidic residues" evidence="3">
    <location>
        <begin position="338"/>
        <end position="350"/>
    </location>
</feature>
<proteinExistence type="inferred from homology"/>
<gene>
    <name evidence="6" type="ORF">CYLTODRAFT_394299</name>
</gene>
<dbReference type="GO" id="GO:0000724">
    <property type="term" value="P:double-strand break repair via homologous recombination"/>
    <property type="evidence" value="ECO:0007669"/>
    <property type="project" value="TreeGrafter"/>
</dbReference>
<dbReference type="GO" id="GO:0016604">
    <property type="term" value="C:nuclear body"/>
    <property type="evidence" value="ECO:0007669"/>
    <property type="project" value="TreeGrafter"/>
</dbReference>
<feature type="region of interest" description="Disordered" evidence="3">
    <location>
        <begin position="234"/>
        <end position="421"/>
    </location>
</feature>
<feature type="domain" description="RMI1 N-terminal" evidence="5">
    <location>
        <begin position="12"/>
        <end position="63"/>
    </location>
</feature>
<dbReference type="Pfam" id="PF21000">
    <property type="entry name" value="RMI1_N_N"/>
    <property type="match status" value="1"/>
</dbReference>
<dbReference type="InterPro" id="IPR049363">
    <property type="entry name" value="RMI1_N"/>
</dbReference>
<protein>
    <recommendedName>
        <fullName evidence="2">RecQ-mediated genome instability protein 1</fullName>
    </recommendedName>
</protein>
<keyword evidence="7" id="KW-1185">Reference proteome</keyword>
<dbReference type="InterPro" id="IPR013894">
    <property type="entry name" value="RMI1_OB"/>
</dbReference>
<dbReference type="SMART" id="SM01161">
    <property type="entry name" value="DUF1767"/>
    <property type="match status" value="1"/>
</dbReference>
<comment type="similarity">
    <text evidence="1">Belongs to the RMI1 family.</text>
</comment>
<dbReference type="Gene3D" id="2.40.50.770">
    <property type="entry name" value="RecQ-mediated genome instability protein Rmi1, C-terminal domain"/>
    <property type="match status" value="1"/>
</dbReference>
<evidence type="ECO:0000313" key="7">
    <source>
        <dbReference type="Proteomes" id="UP000054007"/>
    </source>
</evidence>
<evidence type="ECO:0000259" key="5">
    <source>
        <dbReference type="Pfam" id="PF21000"/>
    </source>
</evidence>
<evidence type="ECO:0000256" key="1">
    <source>
        <dbReference type="ARBA" id="ARBA00006395"/>
    </source>
</evidence>
<feature type="compositionally biased region" description="Polar residues" evidence="3">
    <location>
        <begin position="280"/>
        <end position="301"/>
    </location>
</feature>
<dbReference type="Proteomes" id="UP000054007">
    <property type="component" value="Unassembled WGS sequence"/>
</dbReference>
<accession>A0A0D7BG65</accession>
<dbReference type="GO" id="GO:0000712">
    <property type="term" value="P:resolution of meiotic recombination intermediates"/>
    <property type="evidence" value="ECO:0007669"/>
    <property type="project" value="TreeGrafter"/>
</dbReference>
<feature type="compositionally biased region" description="Acidic residues" evidence="3">
    <location>
        <begin position="410"/>
        <end position="421"/>
    </location>
</feature>
<evidence type="ECO:0000313" key="6">
    <source>
        <dbReference type="EMBL" id="KIY69089.1"/>
    </source>
</evidence>
<evidence type="ECO:0000256" key="2">
    <source>
        <dbReference type="ARBA" id="ARBA00018987"/>
    </source>
</evidence>
<dbReference type="OrthoDB" id="341511at2759"/>
<organism evidence="6 7">
    <name type="scientific">Cylindrobasidium torrendii FP15055 ss-10</name>
    <dbReference type="NCBI Taxonomy" id="1314674"/>
    <lineage>
        <taxon>Eukaryota</taxon>
        <taxon>Fungi</taxon>
        <taxon>Dikarya</taxon>
        <taxon>Basidiomycota</taxon>
        <taxon>Agaricomycotina</taxon>
        <taxon>Agaricomycetes</taxon>
        <taxon>Agaricomycetidae</taxon>
        <taxon>Agaricales</taxon>
        <taxon>Marasmiineae</taxon>
        <taxon>Physalacriaceae</taxon>
        <taxon>Cylindrobasidium</taxon>
    </lineage>
</organism>
<dbReference type="STRING" id="1314674.A0A0D7BG65"/>
<name>A0A0D7BG65_9AGAR</name>
<reference evidence="6 7" key="1">
    <citation type="journal article" date="2015" name="Fungal Genet. Biol.">
        <title>Evolution of novel wood decay mechanisms in Agaricales revealed by the genome sequences of Fistulina hepatica and Cylindrobasidium torrendii.</title>
        <authorList>
            <person name="Floudas D."/>
            <person name="Held B.W."/>
            <person name="Riley R."/>
            <person name="Nagy L.G."/>
            <person name="Koehler G."/>
            <person name="Ransdell A.S."/>
            <person name="Younus H."/>
            <person name="Chow J."/>
            <person name="Chiniquy J."/>
            <person name="Lipzen A."/>
            <person name="Tritt A."/>
            <person name="Sun H."/>
            <person name="Haridas S."/>
            <person name="LaButti K."/>
            <person name="Ohm R.A."/>
            <person name="Kues U."/>
            <person name="Blanchette R.A."/>
            <person name="Grigoriev I.V."/>
            <person name="Minto R.E."/>
            <person name="Hibbett D.S."/>
        </authorList>
    </citation>
    <scope>NUCLEOTIDE SEQUENCE [LARGE SCALE GENOMIC DNA]</scope>
    <source>
        <strain evidence="6 7">FP15055 ss-10</strain>
    </source>
</reference>
<dbReference type="PANTHER" id="PTHR14790:SF15">
    <property type="entry name" value="RECQ-MEDIATED GENOME INSTABILITY PROTEIN 1"/>
    <property type="match status" value="1"/>
</dbReference>
<dbReference type="PANTHER" id="PTHR14790">
    <property type="entry name" value="RECQ-MEDIATED GENOME INSTABILITY PROTEIN 1 RMI1"/>
    <property type="match status" value="1"/>
</dbReference>